<feature type="domain" description="Pterin-binding" evidence="9">
    <location>
        <begin position="1"/>
        <end position="242"/>
    </location>
</feature>
<evidence type="ECO:0000256" key="5">
    <source>
        <dbReference type="ARBA" id="ARBA00022679"/>
    </source>
</evidence>
<dbReference type="PANTHER" id="PTHR20941">
    <property type="entry name" value="FOLATE SYNTHESIS PROTEINS"/>
    <property type="match status" value="1"/>
</dbReference>
<dbReference type="PANTHER" id="PTHR20941:SF1">
    <property type="entry name" value="FOLIC ACID SYNTHESIS PROTEIN FOL1"/>
    <property type="match status" value="1"/>
</dbReference>
<sequence>MGVINCSPESFYRGSYAAADEVYARAIAMQEGGADLIDLGARSTAPGAPPLSPATEAERMEAALSALDGSGIPVSVDTVHPRVLAACLRHDIHAVNDISGLVSGEYARIAADSGLPAFVMACRERPGDAIGLSATLETLGTVVERCERYGIEEFVLDPGVGRWIPERAYEDDWELCRNFSLFQTFQRPLLAAISRKSFLGDLLAKQPEDRLAGTLALTVMLVERGASVVRCHDVPETADLLRVYRAMERR</sequence>
<dbReference type="PROSITE" id="PS00793">
    <property type="entry name" value="DHPS_2"/>
    <property type="match status" value="1"/>
</dbReference>
<dbReference type="InterPro" id="IPR006390">
    <property type="entry name" value="DHP_synth_dom"/>
</dbReference>
<evidence type="ECO:0000256" key="3">
    <source>
        <dbReference type="ARBA" id="ARBA00004763"/>
    </source>
</evidence>
<comment type="caution">
    <text evidence="10">The sequence shown here is derived from an EMBL/GenBank/DDBJ whole genome shotgun (WGS) entry which is preliminary data.</text>
</comment>
<dbReference type="SUPFAM" id="SSF51717">
    <property type="entry name" value="Dihydropteroate synthetase-like"/>
    <property type="match status" value="1"/>
</dbReference>
<dbReference type="GO" id="GO:0046654">
    <property type="term" value="P:tetrahydrofolate biosynthetic process"/>
    <property type="evidence" value="ECO:0007669"/>
    <property type="project" value="TreeGrafter"/>
</dbReference>
<dbReference type="GO" id="GO:0046656">
    <property type="term" value="P:folic acid biosynthetic process"/>
    <property type="evidence" value="ECO:0007669"/>
    <property type="project" value="UniProtKB-KW"/>
</dbReference>
<dbReference type="EMBL" id="LNQE01001296">
    <property type="protein sequence ID" value="KUG19388.1"/>
    <property type="molecule type" value="Genomic_DNA"/>
</dbReference>
<keyword evidence="8" id="KW-0289">Folate biosynthesis</keyword>
<evidence type="ECO:0000256" key="2">
    <source>
        <dbReference type="ARBA" id="ARBA00001946"/>
    </source>
</evidence>
<evidence type="ECO:0000313" key="10">
    <source>
        <dbReference type="EMBL" id="KUG19388.1"/>
    </source>
</evidence>
<evidence type="ECO:0000256" key="1">
    <source>
        <dbReference type="ARBA" id="ARBA00000012"/>
    </source>
</evidence>
<dbReference type="AlphaFoldDB" id="A0A0W8FET5"/>
<evidence type="ECO:0000259" key="9">
    <source>
        <dbReference type="PROSITE" id="PS50972"/>
    </source>
</evidence>
<evidence type="ECO:0000256" key="4">
    <source>
        <dbReference type="ARBA" id="ARBA00012458"/>
    </source>
</evidence>
<organism evidence="10">
    <name type="scientific">hydrocarbon metagenome</name>
    <dbReference type="NCBI Taxonomy" id="938273"/>
    <lineage>
        <taxon>unclassified sequences</taxon>
        <taxon>metagenomes</taxon>
        <taxon>ecological metagenomes</taxon>
    </lineage>
</organism>
<proteinExistence type="predicted"/>
<keyword evidence="5" id="KW-0808">Transferase</keyword>
<dbReference type="InterPro" id="IPR000489">
    <property type="entry name" value="Pterin-binding_dom"/>
</dbReference>
<dbReference type="Pfam" id="PF00809">
    <property type="entry name" value="Pterin_bind"/>
    <property type="match status" value="1"/>
</dbReference>
<comment type="catalytic activity">
    <reaction evidence="1">
        <text>(7,8-dihydropterin-6-yl)methyl diphosphate + 4-aminobenzoate = 7,8-dihydropteroate + diphosphate</text>
        <dbReference type="Rhea" id="RHEA:19949"/>
        <dbReference type="ChEBI" id="CHEBI:17836"/>
        <dbReference type="ChEBI" id="CHEBI:17839"/>
        <dbReference type="ChEBI" id="CHEBI:33019"/>
        <dbReference type="ChEBI" id="CHEBI:72950"/>
        <dbReference type="EC" id="2.5.1.15"/>
    </reaction>
</comment>
<gene>
    <name evidence="10" type="ORF">ASZ90_010892</name>
</gene>
<dbReference type="InterPro" id="IPR045031">
    <property type="entry name" value="DHP_synth-like"/>
</dbReference>
<dbReference type="InterPro" id="IPR011005">
    <property type="entry name" value="Dihydropteroate_synth-like_sf"/>
</dbReference>
<comment type="cofactor">
    <cofactor evidence="2">
        <name>Mg(2+)</name>
        <dbReference type="ChEBI" id="CHEBI:18420"/>
    </cofactor>
</comment>
<keyword evidence="6" id="KW-0479">Metal-binding</keyword>
<comment type="pathway">
    <text evidence="3">Cofactor biosynthesis; tetrahydrofolate biosynthesis; 7,8-dihydrofolate from 2-amino-4-hydroxy-6-hydroxymethyl-7,8-dihydropteridine diphosphate and 4-aminobenzoate: step 1/2.</text>
</comment>
<dbReference type="NCBIfam" id="TIGR01496">
    <property type="entry name" value="DHPS"/>
    <property type="match status" value="1"/>
</dbReference>
<name>A0A0W8FET5_9ZZZZ</name>
<dbReference type="EC" id="2.5.1.15" evidence="4"/>
<evidence type="ECO:0000256" key="8">
    <source>
        <dbReference type="ARBA" id="ARBA00022909"/>
    </source>
</evidence>
<dbReference type="Gene3D" id="3.20.20.20">
    <property type="entry name" value="Dihydropteroate synthase-like"/>
    <property type="match status" value="1"/>
</dbReference>
<evidence type="ECO:0000256" key="7">
    <source>
        <dbReference type="ARBA" id="ARBA00022842"/>
    </source>
</evidence>
<evidence type="ECO:0000256" key="6">
    <source>
        <dbReference type="ARBA" id="ARBA00022723"/>
    </source>
</evidence>
<reference evidence="10" key="1">
    <citation type="journal article" date="2015" name="Proc. Natl. Acad. Sci. U.S.A.">
        <title>Networks of energetic and metabolic interactions define dynamics in microbial communities.</title>
        <authorList>
            <person name="Embree M."/>
            <person name="Liu J.K."/>
            <person name="Al-Bassam M.M."/>
            <person name="Zengler K."/>
        </authorList>
    </citation>
    <scope>NUCLEOTIDE SEQUENCE</scope>
</reference>
<keyword evidence="7" id="KW-0460">Magnesium</keyword>
<accession>A0A0W8FET5</accession>
<protein>
    <recommendedName>
        <fullName evidence="4">dihydropteroate synthase</fullName>
        <ecNumber evidence="4">2.5.1.15</ecNumber>
    </recommendedName>
</protein>
<dbReference type="GO" id="GO:0046872">
    <property type="term" value="F:metal ion binding"/>
    <property type="evidence" value="ECO:0007669"/>
    <property type="project" value="UniProtKB-KW"/>
</dbReference>
<dbReference type="PROSITE" id="PS50972">
    <property type="entry name" value="PTERIN_BINDING"/>
    <property type="match status" value="1"/>
</dbReference>
<dbReference type="GO" id="GO:0004156">
    <property type="term" value="F:dihydropteroate synthase activity"/>
    <property type="evidence" value="ECO:0007669"/>
    <property type="project" value="UniProtKB-EC"/>
</dbReference>